<comment type="similarity">
    <text evidence="1">Belongs to the glycosyltransferase 2 family. WaaE/KdtX subfamily.</text>
</comment>
<dbReference type="Pfam" id="PF00535">
    <property type="entry name" value="Glycos_transf_2"/>
    <property type="match status" value="2"/>
</dbReference>
<feature type="domain" description="Glycosyltransferase 2-like" evidence="3">
    <location>
        <begin position="5"/>
        <end position="116"/>
    </location>
</feature>
<evidence type="ECO:0000313" key="5">
    <source>
        <dbReference type="Proteomes" id="UP000633278"/>
    </source>
</evidence>
<comment type="caution">
    <text evidence="4">The sequence shown here is derived from an EMBL/GenBank/DDBJ whole genome shotgun (WGS) entry which is preliminary data.</text>
</comment>
<dbReference type="PANTHER" id="PTHR43630:SF2">
    <property type="entry name" value="GLYCOSYLTRANSFERASE"/>
    <property type="match status" value="1"/>
</dbReference>
<accession>A0A917I0S6</accession>
<evidence type="ECO:0000256" key="1">
    <source>
        <dbReference type="ARBA" id="ARBA00038494"/>
    </source>
</evidence>
<gene>
    <name evidence="4" type="ORF">GCM10011416_21070</name>
</gene>
<dbReference type="InterPro" id="IPR001173">
    <property type="entry name" value="Glyco_trans_2-like"/>
</dbReference>
<reference evidence="4" key="1">
    <citation type="journal article" date="2014" name="Int. J. Syst. Evol. Microbiol.">
        <title>Complete genome sequence of Corynebacterium casei LMG S-19264T (=DSM 44701T), isolated from a smear-ripened cheese.</title>
        <authorList>
            <consortium name="US DOE Joint Genome Institute (JGI-PGF)"/>
            <person name="Walter F."/>
            <person name="Albersmeier A."/>
            <person name="Kalinowski J."/>
            <person name="Ruckert C."/>
        </authorList>
    </citation>
    <scope>NUCLEOTIDE SEQUENCE</scope>
    <source>
        <strain evidence="4">CGMCC 1.15763</strain>
    </source>
</reference>
<dbReference type="SUPFAM" id="SSF53448">
    <property type="entry name" value="Nucleotide-diphospho-sugar transferases"/>
    <property type="match status" value="2"/>
</dbReference>
<evidence type="ECO:0000313" key="4">
    <source>
        <dbReference type="EMBL" id="GGH02085.1"/>
    </source>
</evidence>
<keyword evidence="2" id="KW-1133">Transmembrane helix</keyword>
<name>A0A917I0S6_9FLAO</name>
<evidence type="ECO:0000259" key="3">
    <source>
        <dbReference type="Pfam" id="PF00535"/>
    </source>
</evidence>
<feature type="transmembrane region" description="Helical" evidence="2">
    <location>
        <begin position="554"/>
        <end position="574"/>
    </location>
</feature>
<dbReference type="PANTHER" id="PTHR43630">
    <property type="entry name" value="POLY-BETA-1,6-N-ACETYL-D-GLUCOSAMINE SYNTHASE"/>
    <property type="match status" value="1"/>
</dbReference>
<reference evidence="4" key="2">
    <citation type="submission" date="2020-09" db="EMBL/GenBank/DDBJ databases">
        <authorList>
            <person name="Sun Q."/>
            <person name="Zhou Y."/>
        </authorList>
    </citation>
    <scope>NUCLEOTIDE SEQUENCE</scope>
    <source>
        <strain evidence="4">CGMCC 1.15763</strain>
    </source>
</reference>
<evidence type="ECO:0000256" key="2">
    <source>
        <dbReference type="SAM" id="Phobius"/>
    </source>
</evidence>
<proteinExistence type="inferred from homology"/>
<dbReference type="Gene3D" id="3.90.550.10">
    <property type="entry name" value="Spore Coat Polysaccharide Biosynthesis Protein SpsA, Chain A"/>
    <property type="match status" value="2"/>
</dbReference>
<sequence>MKITAIIPTFNEEIHIEAAIKSVDFADEIIVIDSYSTDQTVIKAQAFDVKIIQRVFDEFSSQKNFAIEQASNDWIYILDADERVSLALKSEILALTKASPAHVGYYVKRNFYFSNTKIRFSGWQRDKVLRLFRKDSCKYEKMVHEEITTNGTLGYLEGKIEHYSYRNYKQYINKLKLYAKLQAKELHKKGQFVTPYHLIVKPIVRFVIQYIIQLGFLDGYKGFVISWAHAYGVLLRYLELLKLKHSSRHRVAINSIENFDEELAEKELSILIVNYKSWKHLAPCLDALKSISQEQFSFEVIVVDNQSNDGNLALFSKKYSWVRFVENSGNNGFANGCNLAALKSVGAQLLFLNPDTIASEKPILEMLRYAKANPSTGIVSCNQCNTDGSYEDTERLFPDLLTLFGLSRALYRLFQKKTPDTAKVIFPDWVSGSLVFISRKWFAKVHGWNEDYWMYFEDVDLSKKVRLAKGDIALLKNVEIIHNHGGASRINIKTATITKSEVLISKHVYLHNHFKGFKRFLMLSLLIASTFLTKFLLAIIGVVFFFIPKLRLNIYLFSILIGYYYNSCKFGTWLSNRSINYLTNTK</sequence>
<dbReference type="EMBL" id="BMJW01000003">
    <property type="protein sequence ID" value="GGH02085.1"/>
    <property type="molecule type" value="Genomic_DNA"/>
</dbReference>
<feature type="transmembrane region" description="Helical" evidence="2">
    <location>
        <begin position="520"/>
        <end position="547"/>
    </location>
</feature>
<keyword evidence="2" id="KW-0812">Transmembrane</keyword>
<organism evidence="4 5">
    <name type="scientific">Polaribacter pacificus</name>
    <dbReference type="NCBI Taxonomy" id="1775173"/>
    <lineage>
        <taxon>Bacteria</taxon>
        <taxon>Pseudomonadati</taxon>
        <taxon>Bacteroidota</taxon>
        <taxon>Flavobacteriia</taxon>
        <taxon>Flavobacteriales</taxon>
        <taxon>Flavobacteriaceae</taxon>
    </lineage>
</organism>
<dbReference type="CDD" id="cd02511">
    <property type="entry name" value="Beta4Glucosyltransferase"/>
    <property type="match status" value="1"/>
</dbReference>
<dbReference type="RefSeq" id="WP_188599312.1">
    <property type="nucleotide sequence ID" value="NZ_BMJW01000003.1"/>
</dbReference>
<dbReference type="InterPro" id="IPR029044">
    <property type="entry name" value="Nucleotide-diphossugar_trans"/>
</dbReference>
<keyword evidence="2" id="KW-0472">Membrane</keyword>
<protein>
    <recommendedName>
        <fullName evidence="3">Glycosyltransferase 2-like domain-containing protein</fullName>
    </recommendedName>
</protein>
<dbReference type="Proteomes" id="UP000633278">
    <property type="component" value="Unassembled WGS sequence"/>
</dbReference>
<keyword evidence="5" id="KW-1185">Reference proteome</keyword>
<dbReference type="AlphaFoldDB" id="A0A917I0S6"/>
<feature type="domain" description="Glycosyltransferase 2-like" evidence="3">
    <location>
        <begin position="269"/>
        <end position="405"/>
    </location>
</feature>
<dbReference type="CDD" id="cd04186">
    <property type="entry name" value="GT_2_like_c"/>
    <property type="match status" value="1"/>
</dbReference>